<dbReference type="OrthoDB" id="5427780at2759"/>
<feature type="compositionally biased region" description="Basic and acidic residues" evidence="1">
    <location>
        <begin position="298"/>
        <end position="312"/>
    </location>
</feature>
<organism evidence="2 3">
    <name type="scientific">Aaosphaeria arxii CBS 175.79</name>
    <dbReference type="NCBI Taxonomy" id="1450172"/>
    <lineage>
        <taxon>Eukaryota</taxon>
        <taxon>Fungi</taxon>
        <taxon>Dikarya</taxon>
        <taxon>Ascomycota</taxon>
        <taxon>Pezizomycotina</taxon>
        <taxon>Dothideomycetes</taxon>
        <taxon>Pleosporomycetidae</taxon>
        <taxon>Pleosporales</taxon>
        <taxon>Pleosporales incertae sedis</taxon>
        <taxon>Aaosphaeria</taxon>
    </lineage>
</organism>
<proteinExistence type="predicted"/>
<evidence type="ECO:0000256" key="1">
    <source>
        <dbReference type="SAM" id="MobiDB-lite"/>
    </source>
</evidence>
<feature type="compositionally biased region" description="Low complexity" evidence="1">
    <location>
        <begin position="352"/>
        <end position="361"/>
    </location>
</feature>
<feature type="compositionally biased region" description="Basic and acidic residues" evidence="1">
    <location>
        <begin position="196"/>
        <end position="210"/>
    </location>
</feature>
<feature type="compositionally biased region" description="Polar residues" evidence="1">
    <location>
        <begin position="211"/>
        <end position="225"/>
    </location>
</feature>
<feature type="compositionally biased region" description="Low complexity" evidence="1">
    <location>
        <begin position="414"/>
        <end position="431"/>
    </location>
</feature>
<feature type="compositionally biased region" description="Low complexity" evidence="1">
    <location>
        <begin position="378"/>
        <end position="395"/>
    </location>
</feature>
<protein>
    <recommendedName>
        <fullName evidence="4">Myb-like domain-containing protein</fullName>
    </recommendedName>
</protein>
<evidence type="ECO:0000313" key="3">
    <source>
        <dbReference type="Proteomes" id="UP000799778"/>
    </source>
</evidence>
<dbReference type="Proteomes" id="UP000799778">
    <property type="component" value="Unassembled WGS sequence"/>
</dbReference>
<name>A0A6A5XAK6_9PLEO</name>
<dbReference type="GeneID" id="54290168"/>
<feature type="region of interest" description="Disordered" evidence="1">
    <location>
        <begin position="110"/>
        <end position="461"/>
    </location>
</feature>
<keyword evidence="3" id="KW-1185">Reference proteome</keyword>
<accession>A0A6A5XAK6</accession>
<evidence type="ECO:0000313" key="2">
    <source>
        <dbReference type="EMBL" id="KAF2010095.1"/>
    </source>
</evidence>
<feature type="compositionally biased region" description="Basic and acidic residues" evidence="1">
    <location>
        <begin position="397"/>
        <end position="413"/>
    </location>
</feature>
<dbReference type="RefSeq" id="XP_033378434.1">
    <property type="nucleotide sequence ID" value="XM_033532771.1"/>
</dbReference>
<sequence>MASPEWPPKEMRISKSYLLGWSEKPLKPRTPPIHNPYKEVVSSPGAMIEYVASDGRKGKVSGLPNSFPQRLQTAQRLLTAKNLAKLPSEALQGKTASTVAKAAKSESKIGMLGGMGGLWDEDPKEDAGGWTKKQDDELMERKNAGEQWATIEKAMGKSKADLTKRFKDIKPADWRPSQTNKGSKGQKQKNNNKNQGKQEKQDGAEKKKTEASSWETADTGNNQSGDAEPWGNTWDTEAADVGNNSGGMGETFEGANKWESPQENTNDDNNGGFGGAASWDNADKKDEDVLPSWQTNDEDNKTTDNKSSKDDANGEDQSNGNGDSNGGGTSDWKNSSGDTGGAPAETFDSGWPQDKSSSRSQKSSRDSKSRSKHHSKSSRPSASAKKNNDSSWNNEESVEKKSSRRSDSTKKGNDSSSWGNDSSSESESNSSWKDDDKKRERRDKKKDDKKKDDDTESTASTVYQELYPDANFSMKDLTLVAKILKDDNKMLWLRIASRFRDKTGRILDPDVFEHKLTGKVASKGN</sequence>
<reference evidence="2" key="1">
    <citation type="journal article" date="2020" name="Stud. Mycol.">
        <title>101 Dothideomycetes genomes: a test case for predicting lifestyles and emergence of pathogens.</title>
        <authorList>
            <person name="Haridas S."/>
            <person name="Albert R."/>
            <person name="Binder M."/>
            <person name="Bloem J."/>
            <person name="Labutti K."/>
            <person name="Salamov A."/>
            <person name="Andreopoulos B."/>
            <person name="Baker S."/>
            <person name="Barry K."/>
            <person name="Bills G."/>
            <person name="Bluhm B."/>
            <person name="Cannon C."/>
            <person name="Castanera R."/>
            <person name="Culley D."/>
            <person name="Daum C."/>
            <person name="Ezra D."/>
            <person name="Gonzalez J."/>
            <person name="Henrissat B."/>
            <person name="Kuo A."/>
            <person name="Liang C."/>
            <person name="Lipzen A."/>
            <person name="Lutzoni F."/>
            <person name="Magnuson J."/>
            <person name="Mondo S."/>
            <person name="Nolan M."/>
            <person name="Ohm R."/>
            <person name="Pangilinan J."/>
            <person name="Park H.-J."/>
            <person name="Ramirez L."/>
            <person name="Alfaro M."/>
            <person name="Sun H."/>
            <person name="Tritt A."/>
            <person name="Yoshinaga Y."/>
            <person name="Zwiers L.-H."/>
            <person name="Turgeon B."/>
            <person name="Goodwin S."/>
            <person name="Spatafora J."/>
            <person name="Crous P."/>
            <person name="Grigoriev I."/>
        </authorList>
    </citation>
    <scope>NUCLEOTIDE SEQUENCE</scope>
    <source>
        <strain evidence="2">CBS 175.79</strain>
    </source>
</reference>
<feature type="compositionally biased region" description="Basic and acidic residues" evidence="1">
    <location>
        <begin position="154"/>
        <end position="173"/>
    </location>
</feature>
<feature type="compositionally biased region" description="Basic and acidic residues" evidence="1">
    <location>
        <begin position="132"/>
        <end position="144"/>
    </location>
</feature>
<dbReference type="AlphaFoldDB" id="A0A6A5XAK6"/>
<dbReference type="EMBL" id="ML978077">
    <property type="protein sequence ID" value="KAF2010095.1"/>
    <property type="molecule type" value="Genomic_DNA"/>
</dbReference>
<evidence type="ECO:0008006" key="4">
    <source>
        <dbReference type="Google" id="ProtNLM"/>
    </source>
</evidence>
<gene>
    <name evidence="2" type="ORF">BU24DRAFT_473278</name>
</gene>
<feature type="compositionally biased region" description="Low complexity" evidence="1">
    <location>
        <begin position="180"/>
        <end position="195"/>
    </location>
</feature>